<dbReference type="AlphaFoldDB" id="A0A0X3P3R1"/>
<organism evidence="2">
    <name type="scientific">Schistocephalus solidus</name>
    <name type="common">Tapeworm</name>
    <dbReference type="NCBI Taxonomy" id="70667"/>
    <lineage>
        <taxon>Eukaryota</taxon>
        <taxon>Metazoa</taxon>
        <taxon>Spiralia</taxon>
        <taxon>Lophotrochozoa</taxon>
        <taxon>Platyhelminthes</taxon>
        <taxon>Cestoda</taxon>
        <taxon>Eucestoda</taxon>
        <taxon>Diphyllobothriidea</taxon>
        <taxon>Diphyllobothriidae</taxon>
        <taxon>Schistocephalus</taxon>
    </lineage>
</organism>
<sequence>MASFGCTGGWISRVYVISWEPSPHLKWKRTTWSRAAAEREEEGVKSEAQECISELTRRFRNLKMSVEQLRQLLLDIGGWNRRWSWSQETVKGLKHERPASSALSICSSTRLFSTVRLRSSGGTSRWNFSRRNQQPKSLLSSKGAKEGGIVWHVGGGFGVGAATGDEKLQLSTPPPQRASQRRQYPVKRKGPPKPAPRLLTREWAATTPAPTHAAHDYEPKYYILWKDDLFPRHVFDPVDNNYEFSDNFAEFSRLPRAASFK</sequence>
<dbReference type="EMBL" id="GEEE01014006">
    <property type="protein sequence ID" value="JAP49219.1"/>
    <property type="molecule type" value="Transcribed_RNA"/>
</dbReference>
<dbReference type="EMBL" id="GEEE01023720">
    <property type="protein sequence ID" value="JAP39505.1"/>
    <property type="molecule type" value="Transcribed_RNA"/>
</dbReference>
<evidence type="ECO:0000256" key="1">
    <source>
        <dbReference type="SAM" id="MobiDB-lite"/>
    </source>
</evidence>
<reference evidence="2" key="1">
    <citation type="submission" date="2016-01" db="EMBL/GenBank/DDBJ databases">
        <title>Reference transcriptome for the parasite Schistocephalus solidus: insights into the molecular evolution of parasitism.</title>
        <authorList>
            <person name="Hebert F.O."/>
            <person name="Grambauer S."/>
            <person name="Barber I."/>
            <person name="Landry C.R."/>
            <person name="Aubin-Horth N."/>
        </authorList>
    </citation>
    <scope>NUCLEOTIDE SEQUENCE</scope>
</reference>
<name>A0A0X3P3R1_SCHSO</name>
<gene>
    <name evidence="2" type="ORF">TR165145</name>
</gene>
<dbReference type="EMBL" id="GEEE01019152">
    <property type="protein sequence ID" value="JAP44073.1"/>
    <property type="molecule type" value="Transcribed_RNA"/>
</dbReference>
<feature type="compositionally biased region" description="Polar residues" evidence="1">
    <location>
        <begin position="120"/>
        <end position="140"/>
    </location>
</feature>
<dbReference type="EMBL" id="GEEE01023851">
    <property type="protein sequence ID" value="JAP39374.1"/>
    <property type="molecule type" value="Transcribed_RNA"/>
</dbReference>
<feature type="region of interest" description="Disordered" evidence="1">
    <location>
        <begin position="164"/>
        <end position="197"/>
    </location>
</feature>
<proteinExistence type="predicted"/>
<protein>
    <submittedName>
        <fullName evidence="2">Uncharacterized protein</fullName>
    </submittedName>
</protein>
<evidence type="ECO:0000313" key="2">
    <source>
        <dbReference type="EMBL" id="JAP42592.1"/>
    </source>
</evidence>
<feature type="region of interest" description="Disordered" evidence="1">
    <location>
        <begin position="120"/>
        <end position="141"/>
    </location>
</feature>
<accession>A0A0X3P3R1</accession>
<dbReference type="EMBL" id="GEEE01006520">
    <property type="protein sequence ID" value="JAP56705.1"/>
    <property type="molecule type" value="Transcribed_RNA"/>
</dbReference>
<dbReference type="EMBL" id="GEEE01020633">
    <property type="protein sequence ID" value="JAP42592.1"/>
    <property type="molecule type" value="Transcribed_RNA"/>
</dbReference>